<comment type="caution">
    <text evidence="2">The sequence shown here is derived from an EMBL/GenBank/DDBJ whole genome shotgun (WGS) entry which is preliminary data.</text>
</comment>
<organism evidence="2 3">
    <name type="scientific">Carnegiea gigantea</name>
    <dbReference type="NCBI Taxonomy" id="171969"/>
    <lineage>
        <taxon>Eukaryota</taxon>
        <taxon>Viridiplantae</taxon>
        <taxon>Streptophyta</taxon>
        <taxon>Embryophyta</taxon>
        <taxon>Tracheophyta</taxon>
        <taxon>Spermatophyta</taxon>
        <taxon>Magnoliopsida</taxon>
        <taxon>eudicotyledons</taxon>
        <taxon>Gunneridae</taxon>
        <taxon>Pentapetalae</taxon>
        <taxon>Caryophyllales</taxon>
        <taxon>Cactineae</taxon>
        <taxon>Cactaceae</taxon>
        <taxon>Cactoideae</taxon>
        <taxon>Echinocereeae</taxon>
        <taxon>Carnegiea</taxon>
    </lineage>
</organism>
<dbReference type="EMBL" id="JAKOGI010001691">
    <property type="protein sequence ID" value="KAJ8424397.1"/>
    <property type="molecule type" value="Genomic_DNA"/>
</dbReference>
<proteinExistence type="predicted"/>
<gene>
    <name evidence="2" type="ORF">Cgig2_006319</name>
</gene>
<sequence>MWSPRIGAPSFISSIDLYRVIPVHGFSSFSKHQQDGSALCPSFELAVAKEAAQCFQLPELPQVIFYAMFLSEAERLGVLHGQTLHKMVSALTELRWSTFESQVETVKKKREREREKERERVSLARPLLAWHSPFFTTPGKWPTLSGNPLGGTRGVPRARLVHFRTTTEIYARRAALDFELLEMVQTTFYAMLLNEAVELGVVSGPIAVDLKLPLEDLRWSSFESWLGRSSRGLMEAQLRRRTLLDGARELADGQEESSGTEMAAEYARATFRWPLREASALRPNSLSVDYHSLCPSFDLGMATQYAQHSNIPEMVQAIFYAMVVNDVAELGLVSRLSMECMIWAMQKLRTAQASRPANPPVNPASSGGPVEDSGLSGAPPASKQARARLTVFETGDATPEQIAAKAEHRQEEERRRLMNQQAKKAAKMRRRLSLLPMLGKRGTITPLLPHHAEGRSAGNRTPRPQEPTSTPKTTGLPRRTWFKSWDLAASGTSEPLKVTEDEVTIAEAFAQGVRAATERRKLEGLLEEALSKAEAEAEAEATAGTERAVKAKEQGYQQSRADVMGYLCRVLVTLAQDFQQDDYFEAYLHYVDER</sequence>
<evidence type="ECO:0000313" key="2">
    <source>
        <dbReference type="EMBL" id="KAJ8424397.1"/>
    </source>
</evidence>
<reference evidence="2" key="1">
    <citation type="submission" date="2022-04" db="EMBL/GenBank/DDBJ databases">
        <title>Carnegiea gigantea Genome sequencing and assembly v2.</title>
        <authorList>
            <person name="Copetti D."/>
            <person name="Sanderson M.J."/>
            <person name="Burquez A."/>
            <person name="Wojciechowski M.F."/>
        </authorList>
    </citation>
    <scope>NUCLEOTIDE SEQUENCE</scope>
    <source>
        <strain evidence="2">SGP5-SGP5p</strain>
        <tissue evidence="2">Aerial part</tissue>
    </source>
</reference>
<feature type="region of interest" description="Disordered" evidence="1">
    <location>
        <begin position="442"/>
        <end position="477"/>
    </location>
</feature>
<accession>A0A9Q1JGU2</accession>
<protein>
    <submittedName>
        <fullName evidence="2">Uncharacterized protein</fullName>
    </submittedName>
</protein>
<evidence type="ECO:0000313" key="3">
    <source>
        <dbReference type="Proteomes" id="UP001153076"/>
    </source>
</evidence>
<keyword evidence="3" id="KW-1185">Reference proteome</keyword>
<name>A0A9Q1JGU2_9CARY</name>
<feature type="region of interest" description="Disordered" evidence="1">
    <location>
        <begin position="353"/>
        <end position="385"/>
    </location>
</feature>
<dbReference type="OrthoDB" id="1750920at2759"/>
<evidence type="ECO:0000256" key="1">
    <source>
        <dbReference type="SAM" id="MobiDB-lite"/>
    </source>
</evidence>
<dbReference type="AlphaFoldDB" id="A0A9Q1JGU2"/>
<dbReference type="Proteomes" id="UP001153076">
    <property type="component" value="Unassembled WGS sequence"/>
</dbReference>